<evidence type="ECO:0000256" key="1">
    <source>
        <dbReference type="SAM" id="MobiDB-lite"/>
    </source>
</evidence>
<gene>
    <name evidence="2" type="ORF">G7Y89_g5078</name>
</gene>
<dbReference type="OrthoDB" id="1001765at2759"/>
<reference evidence="2 3" key="1">
    <citation type="submission" date="2020-03" db="EMBL/GenBank/DDBJ databases">
        <title>Draft Genome Sequence of Cudoniella acicularis.</title>
        <authorList>
            <person name="Buettner E."/>
            <person name="Kellner H."/>
        </authorList>
    </citation>
    <scope>NUCLEOTIDE SEQUENCE [LARGE SCALE GENOMIC DNA]</scope>
    <source>
        <strain evidence="2 3">DSM 108380</strain>
    </source>
</reference>
<feature type="region of interest" description="Disordered" evidence="1">
    <location>
        <begin position="111"/>
        <end position="140"/>
    </location>
</feature>
<dbReference type="Proteomes" id="UP000566819">
    <property type="component" value="Unassembled WGS sequence"/>
</dbReference>
<evidence type="ECO:0000313" key="2">
    <source>
        <dbReference type="EMBL" id="KAF4633032.1"/>
    </source>
</evidence>
<dbReference type="EMBL" id="JAAMPI010000295">
    <property type="protein sequence ID" value="KAF4633032.1"/>
    <property type="molecule type" value="Genomic_DNA"/>
</dbReference>
<name>A0A8H4RN47_9HELO</name>
<keyword evidence="3" id="KW-1185">Reference proteome</keyword>
<sequence>MQTVERELNTTTFLARANVITSMRIGAIISITGSLAQSDPTLVTSAFSILSVEARHGAFFRNGAAAIPNPSPFDTSISQIWAYNVMLSFVDPNSCPALLDLTVLPAMTINSPSPLEPPPKKPSHYNNIHSRHEHPCQKRS</sequence>
<accession>A0A8H4RN47</accession>
<organism evidence="2 3">
    <name type="scientific">Cudoniella acicularis</name>
    <dbReference type="NCBI Taxonomy" id="354080"/>
    <lineage>
        <taxon>Eukaryota</taxon>
        <taxon>Fungi</taxon>
        <taxon>Dikarya</taxon>
        <taxon>Ascomycota</taxon>
        <taxon>Pezizomycotina</taxon>
        <taxon>Leotiomycetes</taxon>
        <taxon>Helotiales</taxon>
        <taxon>Tricladiaceae</taxon>
        <taxon>Cudoniella</taxon>
    </lineage>
</organism>
<evidence type="ECO:0000313" key="3">
    <source>
        <dbReference type="Proteomes" id="UP000566819"/>
    </source>
</evidence>
<protein>
    <submittedName>
        <fullName evidence="2">Uncharacterized protein</fullName>
    </submittedName>
</protein>
<comment type="caution">
    <text evidence="2">The sequence shown here is derived from an EMBL/GenBank/DDBJ whole genome shotgun (WGS) entry which is preliminary data.</text>
</comment>
<dbReference type="AlphaFoldDB" id="A0A8H4RN47"/>
<proteinExistence type="predicted"/>